<name>A0A2B4SEF8_STYPI</name>
<sequence length="1031" mass="116657">MAPFPNKKERTHGQGETTNEDLQKGNTLSAEKRMVKEDGGLARQTVECQSGVDWGNAEIVATERGIKQRKILEGIESLRLNNSLVKHYTLSHKNGMHIVGDKEFGNLEDLVNAIVECEHLNAYVDDFAAIHQKRASLERHEIPRDDCEILPPPPAFANEDDSTAIHPKRVSLERYQIPSDDCGIPPGTESEQDSFRQSSSSDQNGGKVPLEILARGSLIQHAYHRALEEGKTTVKRVPMMFIGQGQAGKTSLKKSLIGEKFDPYERSTAGIEADPSYCNVSTEVWKVGERSEEESSNALPFSYEHSTAQYILDRLKRERKERNSEDMTLCAAVSHDNLYSAQGEAGKGDISEVPKTSSKPDVSEISRMQSQQVPEEVSTLIEKLLKMDDSKKDDDRIYSVLWDFGGQSVYYVTHSMFLTVRAIYFLVYNLSWDPDEVASHRVRQGVFNIQDGFCDKTNKDYLDFWMSSVSTLVSQDEVVQGAATSTTSERMPLVFLVCTHADKAYKNKDPEEIAQELFSSLKAECYGEHLQGYFVVDNTKSGGEEKECAGVTRLREEVHNVVKNLPQMKEALPIKWLKYEKALQGMLQDEVKWIYYDEAWRIAKEECGILSEDQFQVLLTFLHDQRSLIHFDDTPDLKKIVILDPQWLIDIFKKVIAIKPSEKKGKKFEELWLKLETTGILDERLLQHVWRPFFDVNETSSSLVALMKKFCLLCPWPSSSDKNLSKEYLVPSMLMFPPKEDINQLIASSGIPSLFVKFASGRVPPGLFPRLVLDIFQWFTDYFRSKVQPKLHQNFARFFIDPEQGCSVILLCRSSFVEVVVHKKTIKSFGETNYDDFQVAVAKKQDVEGLGSTADVYLGNMIEGVDEQALVLPNEVLLEKSDANHVIAKVQENLSLEHKALIEPDSETKRQIRCLCLRAKSLGRLDVVERLREIAPAGTTGPLLPEARDVATIPARQRQNLTIHLCGGNEWKLLAERLGLSLMEILFFDKRLLNPCEAALGYARERGYIHSVGELYDMLVECGFPMLADLL</sequence>
<dbReference type="InterPro" id="IPR036388">
    <property type="entry name" value="WH-like_DNA-bd_sf"/>
</dbReference>
<dbReference type="EMBL" id="LSMT01000102">
    <property type="protein sequence ID" value="PFX27479.1"/>
    <property type="molecule type" value="Genomic_DNA"/>
</dbReference>
<keyword evidence="5" id="KW-1185">Reference proteome</keyword>
<dbReference type="PANTHER" id="PTHR47508:SF1">
    <property type="entry name" value="NON-SPECIFIC SERINE_THREONINE PROTEIN KINASE"/>
    <property type="match status" value="1"/>
</dbReference>
<proteinExistence type="predicted"/>
<keyword evidence="1" id="KW-0677">Repeat</keyword>
<feature type="region of interest" description="Disordered" evidence="2">
    <location>
        <begin position="1"/>
        <end position="36"/>
    </location>
</feature>
<feature type="compositionally biased region" description="Basic and acidic residues" evidence="2">
    <location>
        <begin position="1"/>
        <end position="13"/>
    </location>
</feature>
<feature type="domain" description="COR" evidence="3">
    <location>
        <begin position="573"/>
        <end position="734"/>
    </location>
</feature>
<evidence type="ECO:0000256" key="2">
    <source>
        <dbReference type="SAM" id="MobiDB-lite"/>
    </source>
</evidence>
<dbReference type="OrthoDB" id="5972881at2759"/>
<keyword evidence="4" id="KW-0808">Transferase</keyword>
<evidence type="ECO:0000313" key="5">
    <source>
        <dbReference type="Proteomes" id="UP000225706"/>
    </source>
</evidence>
<dbReference type="SUPFAM" id="SSF47986">
    <property type="entry name" value="DEATH domain"/>
    <property type="match status" value="1"/>
</dbReference>
<feature type="region of interest" description="Disordered" evidence="2">
    <location>
        <begin position="177"/>
        <end position="206"/>
    </location>
</feature>
<dbReference type="CDD" id="cd01670">
    <property type="entry name" value="Death"/>
    <property type="match status" value="1"/>
</dbReference>
<accession>A0A2B4SEF8</accession>
<dbReference type="InterPro" id="IPR027417">
    <property type="entry name" value="P-loop_NTPase"/>
</dbReference>
<comment type="caution">
    <text evidence="4">The sequence shown here is derived from an EMBL/GenBank/DDBJ whole genome shotgun (WGS) entry which is preliminary data.</text>
</comment>
<reference evidence="5" key="1">
    <citation type="journal article" date="2017" name="bioRxiv">
        <title>Comparative analysis of the genomes of Stylophora pistillata and Acropora digitifera provides evidence for extensive differences between species of corals.</title>
        <authorList>
            <person name="Voolstra C.R."/>
            <person name="Li Y."/>
            <person name="Liew Y.J."/>
            <person name="Baumgarten S."/>
            <person name="Zoccola D."/>
            <person name="Flot J.-F."/>
            <person name="Tambutte S."/>
            <person name="Allemand D."/>
            <person name="Aranda M."/>
        </authorList>
    </citation>
    <scope>NUCLEOTIDE SEQUENCE [LARGE SCALE GENOMIC DNA]</scope>
</reference>
<dbReference type="GO" id="GO:0016301">
    <property type="term" value="F:kinase activity"/>
    <property type="evidence" value="ECO:0007669"/>
    <property type="project" value="UniProtKB-KW"/>
</dbReference>
<protein>
    <submittedName>
        <fullName evidence="4">Putative serine/threonine-protein kinase pats1</fullName>
    </submittedName>
</protein>
<keyword evidence="4" id="KW-0418">Kinase</keyword>
<dbReference type="Gene3D" id="1.10.10.10">
    <property type="entry name" value="Winged helix-like DNA-binding domain superfamily/Winged helix DNA-binding domain"/>
    <property type="match status" value="1"/>
</dbReference>
<dbReference type="STRING" id="50429.A0A2B4SEF8"/>
<evidence type="ECO:0000259" key="3">
    <source>
        <dbReference type="Pfam" id="PF16095"/>
    </source>
</evidence>
<feature type="compositionally biased region" description="Polar residues" evidence="2">
    <location>
        <begin position="354"/>
        <end position="369"/>
    </location>
</feature>
<evidence type="ECO:0000256" key="1">
    <source>
        <dbReference type="ARBA" id="ARBA00022737"/>
    </source>
</evidence>
<organism evidence="4 5">
    <name type="scientific">Stylophora pistillata</name>
    <name type="common">Smooth cauliflower coral</name>
    <dbReference type="NCBI Taxonomy" id="50429"/>
    <lineage>
        <taxon>Eukaryota</taxon>
        <taxon>Metazoa</taxon>
        <taxon>Cnidaria</taxon>
        <taxon>Anthozoa</taxon>
        <taxon>Hexacorallia</taxon>
        <taxon>Scleractinia</taxon>
        <taxon>Astrocoeniina</taxon>
        <taxon>Pocilloporidae</taxon>
        <taxon>Stylophora</taxon>
    </lineage>
</organism>
<dbReference type="InterPro" id="IPR032171">
    <property type="entry name" value="COR-A"/>
</dbReference>
<dbReference type="PANTHER" id="PTHR47508">
    <property type="entry name" value="SAM DOMAIN-CONTAINING PROTEIN-RELATED"/>
    <property type="match status" value="1"/>
</dbReference>
<dbReference type="AlphaFoldDB" id="A0A2B4SEF8"/>
<dbReference type="SUPFAM" id="SSF52540">
    <property type="entry name" value="P-loop containing nucleoside triphosphate hydrolases"/>
    <property type="match status" value="1"/>
</dbReference>
<dbReference type="InterPro" id="IPR011029">
    <property type="entry name" value="DEATH-like_dom_sf"/>
</dbReference>
<evidence type="ECO:0000313" key="4">
    <source>
        <dbReference type="EMBL" id="PFX27479.1"/>
    </source>
</evidence>
<dbReference type="Pfam" id="PF16095">
    <property type="entry name" value="COR-A"/>
    <property type="match status" value="1"/>
</dbReference>
<feature type="region of interest" description="Disordered" evidence="2">
    <location>
        <begin position="344"/>
        <end position="369"/>
    </location>
</feature>
<dbReference type="Gene3D" id="3.40.50.300">
    <property type="entry name" value="P-loop containing nucleotide triphosphate hydrolases"/>
    <property type="match status" value="1"/>
</dbReference>
<gene>
    <name evidence="4" type="primary">pats1</name>
    <name evidence="4" type="ORF">AWC38_SpisGene7820</name>
</gene>
<dbReference type="Proteomes" id="UP000225706">
    <property type="component" value="Unassembled WGS sequence"/>
</dbReference>